<dbReference type="EMBL" id="CADEBC010000066">
    <property type="protein sequence ID" value="CAB3221661.1"/>
    <property type="molecule type" value="Genomic_DNA"/>
</dbReference>
<evidence type="ECO:0000313" key="1">
    <source>
        <dbReference type="EMBL" id="CAB3221661.1"/>
    </source>
</evidence>
<proteinExistence type="predicted"/>
<keyword evidence="2" id="KW-1185">Reference proteome</keyword>
<gene>
    <name evidence="1" type="ORF">APLA_LOCUS668</name>
</gene>
<comment type="caution">
    <text evidence="1">The sequence shown here is derived from an EMBL/GenBank/DDBJ whole genome shotgun (WGS) entry which is preliminary data.</text>
</comment>
<dbReference type="OrthoDB" id="377733at2759"/>
<name>A0A8S0YR55_ARCPL</name>
<protein>
    <submittedName>
        <fullName evidence="1">Uncharacterized protein</fullName>
    </submittedName>
</protein>
<organism evidence="1 2">
    <name type="scientific">Arctia plantaginis</name>
    <name type="common">Wood tiger moth</name>
    <name type="synonym">Phalaena plantaginis</name>
    <dbReference type="NCBI Taxonomy" id="874455"/>
    <lineage>
        <taxon>Eukaryota</taxon>
        <taxon>Metazoa</taxon>
        <taxon>Ecdysozoa</taxon>
        <taxon>Arthropoda</taxon>
        <taxon>Hexapoda</taxon>
        <taxon>Insecta</taxon>
        <taxon>Pterygota</taxon>
        <taxon>Neoptera</taxon>
        <taxon>Endopterygota</taxon>
        <taxon>Lepidoptera</taxon>
        <taxon>Glossata</taxon>
        <taxon>Ditrysia</taxon>
        <taxon>Noctuoidea</taxon>
        <taxon>Erebidae</taxon>
        <taxon>Arctiinae</taxon>
        <taxon>Arctia</taxon>
    </lineage>
</organism>
<accession>A0A8S0YR55</accession>
<reference evidence="1 2" key="1">
    <citation type="submission" date="2020-04" db="EMBL/GenBank/DDBJ databases">
        <authorList>
            <person name="Wallbank WR R."/>
            <person name="Pardo Diaz C."/>
            <person name="Kozak K."/>
            <person name="Martin S."/>
            <person name="Jiggins C."/>
            <person name="Moest M."/>
            <person name="Warren A I."/>
            <person name="Byers J.R.P. K."/>
            <person name="Montejo-Kovacevich G."/>
            <person name="Yen C E."/>
        </authorList>
    </citation>
    <scope>NUCLEOTIDE SEQUENCE [LARGE SCALE GENOMIC DNA]</scope>
</reference>
<dbReference type="Proteomes" id="UP000494106">
    <property type="component" value="Unassembled WGS sequence"/>
</dbReference>
<dbReference type="AlphaFoldDB" id="A0A8S0YR55"/>
<evidence type="ECO:0000313" key="2">
    <source>
        <dbReference type="Proteomes" id="UP000494106"/>
    </source>
</evidence>
<sequence>MLSRRAPCGSLTETARLLHNVRSVFRRRSAARAATELELSHGFAFSQEEGGSVSQADVIRAYDTSRPRLQRS</sequence>